<dbReference type="EMBL" id="CP023004">
    <property type="protein sequence ID" value="AWI09011.1"/>
    <property type="molecule type" value="Genomic_DNA"/>
</dbReference>
<proteinExistence type="predicted"/>
<dbReference type="AlphaFoldDB" id="A0A2U8E2E9"/>
<keyword evidence="1" id="KW-0812">Transmembrane</keyword>
<feature type="transmembrane region" description="Helical" evidence="1">
    <location>
        <begin position="79"/>
        <end position="98"/>
    </location>
</feature>
<feature type="transmembrane region" description="Helical" evidence="1">
    <location>
        <begin position="51"/>
        <end position="73"/>
    </location>
</feature>
<evidence type="ECO:0000256" key="1">
    <source>
        <dbReference type="SAM" id="Phobius"/>
    </source>
</evidence>
<accession>A0A2U8E2E9</accession>
<evidence type="ECO:0000313" key="2">
    <source>
        <dbReference type="EMBL" id="AWI09011.1"/>
    </source>
</evidence>
<dbReference type="Proteomes" id="UP000244896">
    <property type="component" value="Chromosome"/>
</dbReference>
<keyword evidence="3" id="KW-1185">Reference proteome</keyword>
<dbReference type="RefSeq" id="WP_108824824.1">
    <property type="nucleotide sequence ID" value="NZ_CP023004.1"/>
</dbReference>
<keyword evidence="1" id="KW-1133">Transmembrane helix</keyword>
<gene>
    <name evidence="2" type="ORF">CKA38_06920</name>
</gene>
<sequence>MKKQLLDHIRRMERELAAIESSPCENRRPGHLRALLAYHLAQTQAFQHERLIHLLVTLFFAMFLLAAAIGAIFLPTWQMLAVTIILTLTEICYLRHYYVLENNTQKLYPLTQRLHALQSGKR</sequence>
<reference evidence="2 3" key="1">
    <citation type="journal article" date="2018" name="Syst. Appl. Microbiol.">
        <title>Ereboglobus luteus gen. nov. sp. nov. from cockroach guts, and new insights into the oxygen relationship of the genera Opitutus and Didymococcus (Verrucomicrobia: Opitutaceae).</title>
        <authorList>
            <person name="Tegtmeier D."/>
            <person name="Belitz A."/>
            <person name="Radek R."/>
            <person name="Heimerl T."/>
            <person name="Brune A."/>
        </authorList>
    </citation>
    <scope>NUCLEOTIDE SEQUENCE [LARGE SCALE GENOMIC DNA]</scope>
    <source>
        <strain evidence="2 3">Ho45</strain>
    </source>
</reference>
<name>A0A2U8E2E9_9BACT</name>
<dbReference type="OrthoDB" id="1938125at2"/>
<organism evidence="2 3">
    <name type="scientific">Ereboglobus luteus</name>
    <dbReference type="NCBI Taxonomy" id="1796921"/>
    <lineage>
        <taxon>Bacteria</taxon>
        <taxon>Pseudomonadati</taxon>
        <taxon>Verrucomicrobiota</taxon>
        <taxon>Opitutia</taxon>
        <taxon>Opitutales</taxon>
        <taxon>Opitutaceae</taxon>
        <taxon>Ereboglobus</taxon>
    </lineage>
</organism>
<keyword evidence="1" id="KW-0472">Membrane</keyword>
<dbReference type="KEGG" id="elut:CKA38_06920"/>
<protein>
    <submittedName>
        <fullName evidence="2">Uncharacterized protein</fullName>
    </submittedName>
</protein>
<evidence type="ECO:0000313" key="3">
    <source>
        <dbReference type="Proteomes" id="UP000244896"/>
    </source>
</evidence>